<dbReference type="PROSITE" id="PS51257">
    <property type="entry name" value="PROKAR_LIPOPROTEIN"/>
    <property type="match status" value="1"/>
</dbReference>
<dbReference type="AlphaFoldDB" id="A0A9D1GNR6"/>
<evidence type="ECO:0000313" key="2">
    <source>
        <dbReference type="EMBL" id="HIT47550.1"/>
    </source>
</evidence>
<evidence type="ECO:0000313" key="3">
    <source>
        <dbReference type="Proteomes" id="UP000886881"/>
    </source>
</evidence>
<evidence type="ECO:0008006" key="4">
    <source>
        <dbReference type="Google" id="ProtNLM"/>
    </source>
</evidence>
<gene>
    <name evidence="2" type="ORF">IAC35_06805</name>
</gene>
<evidence type="ECO:0000256" key="1">
    <source>
        <dbReference type="SAM" id="SignalP"/>
    </source>
</evidence>
<keyword evidence="1" id="KW-0732">Signal</keyword>
<proteinExistence type="predicted"/>
<feature type="chain" id="PRO_5038887464" description="Lipoprotein" evidence="1">
    <location>
        <begin position="25"/>
        <end position="182"/>
    </location>
</feature>
<dbReference type="EMBL" id="DVLC01000122">
    <property type="protein sequence ID" value="HIT47550.1"/>
    <property type="molecule type" value="Genomic_DNA"/>
</dbReference>
<comment type="caution">
    <text evidence="2">The sequence shown here is derived from an EMBL/GenBank/DDBJ whole genome shotgun (WGS) entry which is preliminary data.</text>
</comment>
<name>A0A9D1GNR6_9BACT</name>
<reference evidence="2" key="1">
    <citation type="submission" date="2020-10" db="EMBL/GenBank/DDBJ databases">
        <authorList>
            <person name="Gilroy R."/>
        </authorList>
    </citation>
    <scope>NUCLEOTIDE SEQUENCE</scope>
    <source>
        <strain evidence="2">ChiHecec2B26-709</strain>
    </source>
</reference>
<feature type="signal peptide" evidence="1">
    <location>
        <begin position="1"/>
        <end position="24"/>
    </location>
</feature>
<sequence length="182" mass="20139">MTRLLTASAALCMLLSSCAVSRSAYTHISGFPEEKTAEFREIGEITDRNYSFTRLFTAWGPYFVVITPAGRNSASLHIFDRSGGKPVAEALPWGNGKGEIESNWTFHFDTASGTLSCSDFRTERTLTLQIDSLIMLGDDAIREKPYHEKIVPLDGSFQTRFGTIVFNDSETPGPDGKYAPRI</sequence>
<dbReference type="Proteomes" id="UP000886881">
    <property type="component" value="Unassembled WGS sequence"/>
</dbReference>
<reference evidence="2" key="2">
    <citation type="journal article" date="2021" name="PeerJ">
        <title>Extensive microbial diversity within the chicken gut microbiome revealed by metagenomics and culture.</title>
        <authorList>
            <person name="Gilroy R."/>
            <person name="Ravi A."/>
            <person name="Getino M."/>
            <person name="Pursley I."/>
            <person name="Horton D.L."/>
            <person name="Alikhan N.F."/>
            <person name="Baker D."/>
            <person name="Gharbi K."/>
            <person name="Hall N."/>
            <person name="Watson M."/>
            <person name="Adriaenssens E.M."/>
            <person name="Foster-Nyarko E."/>
            <person name="Jarju S."/>
            <person name="Secka A."/>
            <person name="Antonio M."/>
            <person name="Oren A."/>
            <person name="Chaudhuri R.R."/>
            <person name="La Ragione R."/>
            <person name="Hildebrand F."/>
            <person name="Pallen M.J."/>
        </authorList>
    </citation>
    <scope>NUCLEOTIDE SEQUENCE</scope>
    <source>
        <strain evidence="2">ChiHecec2B26-709</strain>
    </source>
</reference>
<organism evidence="2 3">
    <name type="scientific">Candidatus Cryptobacteroides merdipullorum</name>
    <dbReference type="NCBI Taxonomy" id="2840771"/>
    <lineage>
        <taxon>Bacteria</taxon>
        <taxon>Pseudomonadati</taxon>
        <taxon>Bacteroidota</taxon>
        <taxon>Bacteroidia</taxon>
        <taxon>Bacteroidales</taxon>
        <taxon>Candidatus Cryptobacteroides</taxon>
    </lineage>
</organism>
<protein>
    <recommendedName>
        <fullName evidence="4">Lipoprotein</fullName>
    </recommendedName>
</protein>
<accession>A0A9D1GNR6</accession>